<evidence type="ECO:0000313" key="1">
    <source>
        <dbReference type="EMBL" id="JAH40983.1"/>
    </source>
</evidence>
<sequence length="35" mass="3789">MNTTGIYSLPLSTCFFSALRKNFHLSALLGVDAIS</sequence>
<reference evidence="1" key="1">
    <citation type="submission" date="2014-11" db="EMBL/GenBank/DDBJ databases">
        <authorList>
            <person name="Amaro Gonzalez C."/>
        </authorList>
    </citation>
    <scope>NUCLEOTIDE SEQUENCE</scope>
</reference>
<name>A0A0E9SKF3_ANGAN</name>
<protein>
    <submittedName>
        <fullName evidence="1">Uncharacterized protein</fullName>
    </submittedName>
</protein>
<dbReference type="AlphaFoldDB" id="A0A0E9SKF3"/>
<organism evidence="1">
    <name type="scientific">Anguilla anguilla</name>
    <name type="common">European freshwater eel</name>
    <name type="synonym">Muraena anguilla</name>
    <dbReference type="NCBI Taxonomy" id="7936"/>
    <lineage>
        <taxon>Eukaryota</taxon>
        <taxon>Metazoa</taxon>
        <taxon>Chordata</taxon>
        <taxon>Craniata</taxon>
        <taxon>Vertebrata</taxon>
        <taxon>Euteleostomi</taxon>
        <taxon>Actinopterygii</taxon>
        <taxon>Neopterygii</taxon>
        <taxon>Teleostei</taxon>
        <taxon>Anguilliformes</taxon>
        <taxon>Anguillidae</taxon>
        <taxon>Anguilla</taxon>
    </lineage>
</organism>
<proteinExistence type="predicted"/>
<reference evidence="1" key="2">
    <citation type="journal article" date="2015" name="Fish Shellfish Immunol.">
        <title>Early steps in the European eel (Anguilla anguilla)-Vibrio vulnificus interaction in the gills: Role of the RtxA13 toxin.</title>
        <authorList>
            <person name="Callol A."/>
            <person name="Pajuelo D."/>
            <person name="Ebbesson L."/>
            <person name="Teles M."/>
            <person name="MacKenzie S."/>
            <person name="Amaro C."/>
        </authorList>
    </citation>
    <scope>NUCLEOTIDE SEQUENCE</scope>
</reference>
<dbReference type="EMBL" id="GBXM01067594">
    <property type="protein sequence ID" value="JAH40983.1"/>
    <property type="molecule type" value="Transcribed_RNA"/>
</dbReference>
<accession>A0A0E9SKF3</accession>